<name>A0A916UES4_9ACTN</name>
<reference evidence="17" key="1">
    <citation type="journal article" date="2014" name="Int. J. Syst. Evol. Microbiol.">
        <title>Complete genome sequence of Corynebacterium casei LMG S-19264T (=DSM 44701T), isolated from a smear-ripened cheese.</title>
        <authorList>
            <consortium name="US DOE Joint Genome Institute (JGI-PGF)"/>
            <person name="Walter F."/>
            <person name="Albersmeier A."/>
            <person name="Kalinowski J."/>
            <person name="Ruckert C."/>
        </authorList>
    </citation>
    <scope>NUCLEOTIDE SEQUENCE</scope>
    <source>
        <strain evidence="17">CGMCC 1.15478</strain>
    </source>
</reference>
<proteinExistence type="inferred from homology"/>
<evidence type="ECO:0000256" key="14">
    <source>
        <dbReference type="ARBA" id="ARBA00048968"/>
    </source>
</evidence>
<evidence type="ECO:0000256" key="16">
    <source>
        <dbReference type="RuleBase" id="RU361274"/>
    </source>
</evidence>
<keyword evidence="10" id="KW-0862">Zinc</keyword>
<dbReference type="Pfam" id="PF02578">
    <property type="entry name" value="Cu-oxidase_4"/>
    <property type="match status" value="1"/>
</dbReference>
<keyword evidence="9" id="KW-0378">Hydrolase</keyword>
<comment type="cofactor">
    <cofactor evidence="3">
        <name>Cu(2+)</name>
        <dbReference type="ChEBI" id="CHEBI:29036"/>
    </cofactor>
</comment>
<evidence type="ECO:0000256" key="8">
    <source>
        <dbReference type="ARBA" id="ARBA00022723"/>
    </source>
</evidence>
<evidence type="ECO:0000256" key="5">
    <source>
        <dbReference type="ARBA" id="ARBA00007353"/>
    </source>
</evidence>
<dbReference type="NCBIfam" id="TIGR00726">
    <property type="entry name" value="peptidoglycan editing factor PgeF"/>
    <property type="match status" value="1"/>
</dbReference>
<evidence type="ECO:0000256" key="11">
    <source>
        <dbReference type="ARBA" id="ARBA00023002"/>
    </source>
</evidence>
<dbReference type="InterPro" id="IPR011324">
    <property type="entry name" value="Cytotoxic_necrot_fac-like_cat"/>
</dbReference>
<comment type="subunit">
    <text evidence="6">Homodimer.</text>
</comment>
<evidence type="ECO:0000256" key="15">
    <source>
        <dbReference type="ARBA" id="ARBA00049893"/>
    </source>
</evidence>
<evidence type="ECO:0000256" key="10">
    <source>
        <dbReference type="ARBA" id="ARBA00022833"/>
    </source>
</evidence>
<reference evidence="17" key="2">
    <citation type="submission" date="2020-09" db="EMBL/GenBank/DDBJ databases">
        <authorList>
            <person name="Sun Q."/>
            <person name="Zhou Y."/>
        </authorList>
    </citation>
    <scope>NUCLEOTIDE SEQUENCE</scope>
    <source>
        <strain evidence="17">CGMCC 1.15478</strain>
    </source>
</reference>
<comment type="similarity">
    <text evidence="5 16">Belongs to the purine nucleoside phosphorylase YfiH/LACC1 family.</text>
</comment>
<dbReference type="InterPro" id="IPR003730">
    <property type="entry name" value="Cu_polyphenol_OxRdtase"/>
</dbReference>
<accession>A0A916UES4</accession>
<dbReference type="AlphaFoldDB" id="A0A916UES4"/>
<dbReference type="SUPFAM" id="SSF64438">
    <property type="entry name" value="CNF1/YfiH-like putative cysteine hydrolases"/>
    <property type="match status" value="1"/>
</dbReference>
<evidence type="ECO:0000256" key="12">
    <source>
        <dbReference type="ARBA" id="ARBA00023008"/>
    </source>
</evidence>
<dbReference type="PANTHER" id="PTHR30616">
    <property type="entry name" value="UNCHARACTERIZED PROTEIN YFIH"/>
    <property type="match status" value="1"/>
</dbReference>
<dbReference type="InterPro" id="IPR038371">
    <property type="entry name" value="Cu_polyphenol_OxRdtase_sf"/>
</dbReference>
<comment type="cofactor">
    <cofactor evidence="2">
        <name>Zn(2+)</name>
        <dbReference type="ChEBI" id="CHEBI:29105"/>
    </cofactor>
</comment>
<evidence type="ECO:0000256" key="4">
    <source>
        <dbReference type="ARBA" id="ARBA00003215"/>
    </source>
</evidence>
<comment type="function">
    <text evidence="4">Purine nucleoside enzyme that catalyzes the phosphorolysis of adenosine and inosine nucleosides, yielding D-ribose 1-phosphate and the respective free bases, adenine and hypoxanthine. Also catalyzes the phosphorolysis of S-methyl-5'-thioadenosine into adenine and S-methyl-5-thio-alpha-D-ribose 1-phosphate. Also has adenosine deaminase activity.</text>
</comment>
<dbReference type="GO" id="GO:0017061">
    <property type="term" value="F:S-methyl-5-thioadenosine phosphorylase activity"/>
    <property type="evidence" value="ECO:0007669"/>
    <property type="project" value="UniProtKB-EC"/>
</dbReference>
<keyword evidence="8" id="KW-0479">Metal-binding</keyword>
<evidence type="ECO:0000313" key="17">
    <source>
        <dbReference type="EMBL" id="GGC70925.1"/>
    </source>
</evidence>
<evidence type="ECO:0000313" key="18">
    <source>
        <dbReference type="Proteomes" id="UP000641514"/>
    </source>
</evidence>
<evidence type="ECO:0000256" key="1">
    <source>
        <dbReference type="ARBA" id="ARBA00000553"/>
    </source>
</evidence>
<organism evidence="17 18">
    <name type="scientific">Hoyosella rhizosphaerae</name>
    <dbReference type="NCBI Taxonomy" id="1755582"/>
    <lineage>
        <taxon>Bacteria</taxon>
        <taxon>Bacillati</taxon>
        <taxon>Actinomycetota</taxon>
        <taxon>Actinomycetes</taxon>
        <taxon>Mycobacteriales</taxon>
        <taxon>Hoyosellaceae</taxon>
        <taxon>Hoyosella</taxon>
    </lineage>
</organism>
<dbReference type="RefSeq" id="WP_188675400.1">
    <property type="nucleotide sequence ID" value="NZ_BMJH01000003.1"/>
</dbReference>
<comment type="catalytic activity">
    <reaction evidence="14">
        <text>adenosine + phosphate = alpha-D-ribose 1-phosphate + adenine</text>
        <dbReference type="Rhea" id="RHEA:27642"/>
        <dbReference type="ChEBI" id="CHEBI:16335"/>
        <dbReference type="ChEBI" id="CHEBI:16708"/>
        <dbReference type="ChEBI" id="CHEBI:43474"/>
        <dbReference type="ChEBI" id="CHEBI:57720"/>
        <dbReference type="EC" id="2.4.2.1"/>
    </reaction>
    <physiologicalReaction direction="left-to-right" evidence="14">
        <dbReference type="Rhea" id="RHEA:27643"/>
    </physiologicalReaction>
</comment>
<evidence type="ECO:0000256" key="2">
    <source>
        <dbReference type="ARBA" id="ARBA00001947"/>
    </source>
</evidence>
<dbReference type="FunFam" id="3.60.140.10:FF:000003">
    <property type="entry name" value="Polyphenol oxidase"/>
    <property type="match status" value="1"/>
</dbReference>
<sequence>MVAQWTVTTRHGGVSPPPYDSLNLGIHVGDAPEFVLENRRRLATSLDVTPDRIVWMDQVHGTHVEIVDKPVVDALPKTDAIVTRSQSVVLAVLTADCVPILLADNDAAVVGAAHAGRVGARDGIALRVVDKMVELGAKRSNIEAFIGPAACGSCYEVPDDMAADVDAHLPGSASKTLRGTASLDLPLGIENQLRAVGVRTVVRDQRCTIEAGEMFSHRRGAPTGRFASLIWISADEHHHDRRASTRQTSDAVR</sequence>
<dbReference type="GO" id="GO:0016491">
    <property type="term" value="F:oxidoreductase activity"/>
    <property type="evidence" value="ECO:0007669"/>
    <property type="project" value="UniProtKB-KW"/>
</dbReference>
<evidence type="ECO:0000256" key="6">
    <source>
        <dbReference type="ARBA" id="ARBA00011738"/>
    </source>
</evidence>
<evidence type="ECO:0000256" key="13">
    <source>
        <dbReference type="ARBA" id="ARBA00047989"/>
    </source>
</evidence>
<comment type="catalytic activity">
    <reaction evidence="15">
        <text>S-methyl-5'-thioadenosine + phosphate = 5-(methylsulfanyl)-alpha-D-ribose 1-phosphate + adenine</text>
        <dbReference type="Rhea" id="RHEA:11852"/>
        <dbReference type="ChEBI" id="CHEBI:16708"/>
        <dbReference type="ChEBI" id="CHEBI:17509"/>
        <dbReference type="ChEBI" id="CHEBI:43474"/>
        <dbReference type="ChEBI" id="CHEBI:58533"/>
        <dbReference type="EC" id="2.4.2.28"/>
    </reaction>
    <physiologicalReaction direction="left-to-right" evidence="15">
        <dbReference type="Rhea" id="RHEA:11853"/>
    </physiologicalReaction>
</comment>
<dbReference type="EMBL" id="BMJH01000003">
    <property type="protein sequence ID" value="GGC70925.1"/>
    <property type="molecule type" value="Genomic_DNA"/>
</dbReference>
<dbReference type="PANTHER" id="PTHR30616:SF2">
    <property type="entry name" value="PURINE NUCLEOSIDE PHOSPHORYLASE LACC1"/>
    <property type="match status" value="1"/>
</dbReference>
<comment type="catalytic activity">
    <reaction evidence="13">
        <text>adenosine + H2O + H(+) = inosine + NH4(+)</text>
        <dbReference type="Rhea" id="RHEA:24408"/>
        <dbReference type="ChEBI" id="CHEBI:15377"/>
        <dbReference type="ChEBI" id="CHEBI:15378"/>
        <dbReference type="ChEBI" id="CHEBI:16335"/>
        <dbReference type="ChEBI" id="CHEBI:17596"/>
        <dbReference type="ChEBI" id="CHEBI:28938"/>
        <dbReference type="EC" id="3.5.4.4"/>
    </reaction>
    <physiologicalReaction direction="left-to-right" evidence="13">
        <dbReference type="Rhea" id="RHEA:24409"/>
    </physiologicalReaction>
</comment>
<keyword evidence="12" id="KW-0186">Copper</keyword>
<dbReference type="CDD" id="cd16833">
    <property type="entry name" value="YfiH"/>
    <property type="match status" value="1"/>
</dbReference>
<protein>
    <recommendedName>
        <fullName evidence="16">Purine nucleoside phosphorylase</fullName>
    </recommendedName>
</protein>
<evidence type="ECO:0000256" key="3">
    <source>
        <dbReference type="ARBA" id="ARBA00001973"/>
    </source>
</evidence>
<evidence type="ECO:0000256" key="7">
    <source>
        <dbReference type="ARBA" id="ARBA00022679"/>
    </source>
</evidence>
<evidence type="ECO:0000256" key="9">
    <source>
        <dbReference type="ARBA" id="ARBA00022801"/>
    </source>
</evidence>
<dbReference type="Proteomes" id="UP000641514">
    <property type="component" value="Unassembled WGS sequence"/>
</dbReference>
<comment type="caution">
    <text evidence="17">The sequence shown here is derived from an EMBL/GenBank/DDBJ whole genome shotgun (WGS) entry which is preliminary data.</text>
</comment>
<dbReference type="GO" id="GO:0005507">
    <property type="term" value="F:copper ion binding"/>
    <property type="evidence" value="ECO:0007669"/>
    <property type="project" value="TreeGrafter"/>
</dbReference>
<dbReference type="Gene3D" id="3.60.140.10">
    <property type="entry name" value="CNF1/YfiH-like putative cysteine hydrolases"/>
    <property type="match status" value="1"/>
</dbReference>
<keyword evidence="18" id="KW-1185">Reference proteome</keyword>
<comment type="catalytic activity">
    <reaction evidence="1">
        <text>inosine + phosphate = alpha-D-ribose 1-phosphate + hypoxanthine</text>
        <dbReference type="Rhea" id="RHEA:27646"/>
        <dbReference type="ChEBI" id="CHEBI:17368"/>
        <dbReference type="ChEBI" id="CHEBI:17596"/>
        <dbReference type="ChEBI" id="CHEBI:43474"/>
        <dbReference type="ChEBI" id="CHEBI:57720"/>
        <dbReference type="EC" id="2.4.2.1"/>
    </reaction>
    <physiologicalReaction direction="left-to-right" evidence="1">
        <dbReference type="Rhea" id="RHEA:27647"/>
    </physiologicalReaction>
</comment>
<gene>
    <name evidence="17" type="ORF">GCM10011410_24760</name>
</gene>
<dbReference type="GO" id="GO:0016787">
    <property type="term" value="F:hydrolase activity"/>
    <property type="evidence" value="ECO:0007669"/>
    <property type="project" value="UniProtKB-KW"/>
</dbReference>
<keyword evidence="11" id="KW-0560">Oxidoreductase</keyword>
<keyword evidence="7" id="KW-0808">Transferase</keyword>